<feature type="domain" description="Multidrug resistance protein MdtA-like barrel-sandwich hybrid" evidence="2">
    <location>
        <begin position="46"/>
        <end position="214"/>
    </location>
</feature>
<dbReference type="Pfam" id="PF25963">
    <property type="entry name" value="Beta-barrel_AAEA"/>
    <property type="match status" value="1"/>
</dbReference>
<dbReference type="InterPro" id="IPR050393">
    <property type="entry name" value="MFP_Efflux_Pump"/>
</dbReference>
<dbReference type="PANTHER" id="PTHR30367">
    <property type="entry name" value="P-HYDROXYBENZOIC ACID EFFLUX PUMP SUBUNIT AAEA-RELATED"/>
    <property type="match status" value="1"/>
</dbReference>
<feature type="domain" description="p-hydroxybenzoic acid efflux pump subunit AaeA-like beta-barrel" evidence="3">
    <location>
        <begin position="218"/>
        <end position="314"/>
    </location>
</feature>
<dbReference type="Proteomes" id="UP000270834">
    <property type="component" value="Unassembled WGS sequence"/>
</dbReference>
<dbReference type="InterPro" id="IPR058625">
    <property type="entry name" value="MdtA-like_BSH"/>
</dbReference>
<evidence type="ECO:0000259" key="3">
    <source>
        <dbReference type="Pfam" id="PF25963"/>
    </source>
</evidence>
<proteinExistence type="inferred from homology"/>
<dbReference type="RefSeq" id="WP_003113071.1">
    <property type="nucleotide sequence ID" value="NZ_BAABSN010000009.1"/>
</dbReference>
<dbReference type="Pfam" id="PF25917">
    <property type="entry name" value="BSH_RND"/>
    <property type="match status" value="1"/>
</dbReference>
<dbReference type="eggNOG" id="COG1566">
    <property type="taxonomic scope" value="Bacteria"/>
</dbReference>
<name>A0A080V9G3_PSEAI</name>
<dbReference type="SUPFAM" id="SSF111369">
    <property type="entry name" value="HlyD-like secretion proteins"/>
    <property type="match status" value="1"/>
</dbReference>
<dbReference type="Gene3D" id="2.40.50.100">
    <property type="match status" value="1"/>
</dbReference>
<dbReference type="Gene3D" id="2.40.30.170">
    <property type="match status" value="1"/>
</dbReference>
<sequence>MNLLQGKWPRLATLLAVLVAAALVFLAWERYTRTPWTRDARVRADVVTLSADVSGLITRLPLSDNQPVEKGELLLSIDPARYELAVLRAERAVNVARAALGESRAAIEASQAQLRQRRSEAQRRSALQKRSMLSVEENEKAQTDVSLAQAELLRNQASLGLAQANVELAEAALQQARLDLERTQVRAPVSGYVTNLQTREGDYAHAGVPLLALVDRDSFYVSGYFEETKLPGIHVGSRARVELMSGERFDGRVQSIAHAITDRENAEGSRLLANINPSYTWVKLAQRIPVRIAIDPAYRQRNTLRAGVTATIRVLPAEDTAKVDSAAPGTALRP</sequence>
<organism evidence="4 5">
    <name type="scientific">Pseudomonas aeruginosa</name>
    <dbReference type="NCBI Taxonomy" id="287"/>
    <lineage>
        <taxon>Bacteria</taxon>
        <taxon>Pseudomonadati</taxon>
        <taxon>Pseudomonadota</taxon>
        <taxon>Gammaproteobacteria</taxon>
        <taxon>Pseudomonadales</taxon>
        <taxon>Pseudomonadaceae</taxon>
        <taxon>Pseudomonas</taxon>
    </lineage>
</organism>
<evidence type="ECO:0000313" key="5">
    <source>
        <dbReference type="Proteomes" id="UP000270834"/>
    </source>
</evidence>
<evidence type="ECO:0000259" key="2">
    <source>
        <dbReference type="Pfam" id="PF25917"/>
    </source>
</evidence>
<dbReference type="SMR" id="A0A080V9G3"/>
<reference evidence="4 5" key="1">
    <citation type="submission" date="2018-08" db="EMBL/GenBank/DDBJ databases">
        <title>Recombination of ecologically and evolutionarily significant loci maintains genetic cohesion in the Pseudomonas syringae species complex.</title>
        <authorList>
            <person name="Dillon M."/>
            <person name="Thakur S."/>
            <person name="Almeida R.N.D."/>
            <person name="Weir B.S."/>
            <person name="Guttman D.S."/>
        </authorList>
    </citation>
    <scope>NUCLEOTIDE SEQUENCE [LARGE SCALE GENOMIC DNA]</scope>
    <source>
        <strain evidence="4 5">ICMP 7846</strain>
    </source>
</reference>
<comment type="caution">
    <text evidence="4">The sequence shown here is derived from an EMBL/GenBank/DDBJ whole genome shotgun (WGS) entry which is preliminary data.</text>
</comment>
<dbReference type="InterPro" id="IPR058634">
    <property type="entry name" value="AaeA-lik-b-barrel"/>
</dbReference>
<dbReference type="AlphaFoldDB" id="A0A080V9G3"/>
<accession>A0A080V9G3</accession>
<protein>
    <submittedName>
        <fullName evidence="4">Uncharacterized protein</fullName>
    </submittedName>
</protein>
<gene>
    <name evidence="4" type="ORF">ALP65_02371</name>
</gene>
<evidence type="ECO:0000313" key="4">
    <source>
        <dbReference type="EMBL" id="RMS47218.1"/>
    </source>
</evidence>
<dbReference type="EMBL" id="RBSQ01001155">
    <property type="protein sequence ID" value="RMS47218.1"/>
    <property type="molecule type" value="Genomic_DNA"/>
</dbReference>
<accession>A0A1S1BZK4</accession>
<dbReference type="PANTHER" id="PTHR30367:SF12">
    <property type="entry name" value="P-HYDROXYBENZOIC ACID EFFLUX PUMP SUBUNIT AAEA"/>
    <property type="match status" value="1"/>
</dbReference>
<evidence type="ECO:0000256" key="1">
    <source>
        <dbReference type="ARBA" id="ARBA00009477"/>
    </source>
</evidence>
<comment type="similarity">
    <text evidence="1">Belongs to the membrane fusion protein (MFP) (TC 8.A.1) family.</text>
</comment>